<reference evidence="1 2" key="1">
    <citation type="submission" date="2017-06" db="EMBL/GenBank/DDBJ databases">
        <title>Description of Rhodopirellula bahusiensis sp. nov.</title>
        <authorList>
            <person name="Kizina J."/>
            <person name="Harder J."/>
        </authorList>
    </citation>
    <scope>NUCLEOTIDE SEQUENCE [LARGE SCALE GENOMIC DNA]</scope>
    <source>
        <strain evidence="1 2">SWK21</strain>
    </source>
</reference>
<gene>
    <name evidence="1" type="ORF">CEE69_04535</name>
</gene>
<keyword evidence="2" id="KW-1185">Reference proteome</keyword>
<sequence length="255" mass="28555">MHKIMPCTEARHSDFTNGNTLAVLRDDSVLSEICHPCTMRIRMRFRSFAVPLVFYTLTTFASELPAQNPTPELIARQRFNQVFVKVIIPVTDRTPKQNGPVVESWVAEQLKELGKTGYFAVTDWVPVCDGLLEDDIVDNDVWDGRLDGKHPFCPVGGDIPERRNGRVLVSVVGWSPASGYEARATLADEPGTRAVEPVLYYICQRREKASSGRAADGLRGRHHWATTSKACHVTQQWRIGSIVHHTETPHRAVAN</sequence>
<dbReference type="EMBL" id="NIZW01000002">
    <property type="protein sequence ID" value="PHQ36633.1"/>
    <property type="molecule type" value="Genomic_DNA"/>
</dbReference>
<accession>A0A2G1WC70</accession>
<dbReference type="AlphaFoldDB" id="A0A2G1WC70"/>
<protein>
    <submittedName>
        <fullName evidence="1">Uncharacterized protein</fullName>
    </submittedName>
</protein>
<name>A0A2G1WC70_9BACT</name>
<dbReference type="OrthoDB" id="266733at2"/>
<organism evidence="1 2">
    <name type="scientific">Rhodopirellula bahusiensis</name>
    <dbReference type="NCBI Taxonomy" id="2014065"/>
    <lineage>
        <taxon>Bacteria</taxon>
        <taxon>Pseudomonadati</taxon>
        <taxon>Planctomycetota</taxon>
        <taxon>Planctomycetia</taxon>
        <taxon>Pirellulales</taxon>
        <taxon>Pirellulaceae</taxon>
        <taxon>Rhodopirellula</taxon>
    </lineage>
</organism>
<evidence type="ECO:0000313" key="2">
    <source>
        <dbReference type="Proteomes" id="UP000225740"/>
    </source>
</evidence>
<proteinExistence type="predicted"/>
<dbReference type="Proteomes" id="UP000225740">
    <property type="component" value="Unassembled WGS sequence"/>
</dbReference>
<evidence type="ECO:0000313" key="1">
    <source>
        <dbReference type="EMBL" id="PHQ36633.1"/>
    </source>
</evidence>
<comment type="caution">
    <text evidence="1">The sequence shown here is derived from an EMBL/GenBank/DDBJ whole genome shotgun (WGS) entry which is preliminary data.</text>
</comment>